<evidence type="ECO:0000256" key="5">
    <source>
        <dbReference type="SAM" id="MobiDB-lite"/>
    </source>
</evidence>
<dbReference type="InterPro" id="IPR000064">
    <property type="entry name" value="NLP_P60_dom"/>
</dbReference>
<reference evidence="7 8" key="1">
    <citation type="submission" date="2016-10" db="EMBL/GenBank/DDBJ databases">
        <title>Evaluation of Human, Veterinary and Environmental Mycobacterium chelonae Isolates by Core Genome Phylogenomic Analysis, Targeted Gene Comparison, and Anti-microbial Susceptibility Patterns: A Tale of Mistaken Identities.</title>
        <authorList>
            <person name="Fogelson S.B."/>
            <person name="Camus A.C."/>
            <person name="Lorenz W."/>
            <person name="Vasireddy R."/>
            <person name="Vasireddy S."/>
            <person name="Smith T."/>
            <person name="Brown-Elliott B.A."/>
            <person name="Wallace R.J.Jr."/>
            <person name="Hasan N.A."/>
            <person name="Reischl U."/>
            <person name="Sanchez S."/>
        </authorList>
    </citation>
    <scope>NUCLEOTIDE SEQUENCE [LARGE SCALE GENOMIC DNA]</scope>
    <source>
        <strain evidence="7 8">15515</strain>
    </source>
</reference>
<dbReference type="GO" id="GO:0008234">
    <property type="term" value="F:cysteine-type peptidase activity"/>
    <property type="evidence" value="ECO:0007669"/>
    <property type="project" value="UniProtKB-KW"/>
</dbReference>
<comment type="similarity">
    <text evidence="1">Belongs to the peptidase C40 family.</text>
</comment>
<dbReference type="GO" id="GO:0006508">
    <property type="term" value="P:proteolysis"/>
    <property type="evidence" value="ECO:0007669"/>
    <property type="project" value="UniProtKB-KW"/>
</dbReference>
<feature type="region of interest" description="Disordered" evidence="5">
    <location>
        <begin position="25"/>
        <end position="99"/>
    </location>
</feature>
<accession>A0A1S1LDA0</accession>
<organism evidence="7 8">
    <name type="scientific">Mycobacteroides chelonae</name>
    <name type="common">Mycobacterium chelonae</name>
    <dbReference type="NCBI Taxonomy" id="1774"/>
    <lineage>
        <taxon>Bacteria</taxon>
        <taxon>Bacillati</taxon>
        <taxon>Actinomycetota</taxon>
        <taxon>Actinomycetes</taxon>
        <taxon>Mycobacteriales</taxon>
        <taxon>Mycobacteriaceae</taxon>
        <taxon>Mycobacteroides</taxon>
    </lineage>
</organism>
<dbReference type="PROSITE" id="PS51935">
    <property type="entry name" value="NLPC_P60"/>
    <property type="match status" value="1"/>
</dbReference>
<name>A0A1S1LDA0_MYCCH</name>
<dbReference type="InterPro" id="IPR051794">
    <property type="entry name" value="PG_Endopeptidase_C40"/>
</dbReference>
<evidence type="ECO:0000313" key="7">
    <source>
        <dbReference type="EMBL" id="OHU47388.1"/>
    </source>
</evidence>
<sequence length="345" mass="34557">MTTPQIKTGVDTAGGLGGHVARIRDSIGGLGTPPATGLGGDIDSLVSRNHESTKMRLGGAGDTVTTTQSGSSAMVDEDEKNGSKTKGLEGSAGDPAKAKAGDISKGLGGASKVSAADLAKLNNGAGAYQSSMPTSQTAPAAPAMSGMQGLTQLPNAAMQGLQTVGAPFQSMLGAPGNISPVLDQMLSKAASSGGMDGGPASLAMGQALPGADGKVQALTSKWLGTPYAWGGGGMDGPSKGITDGGGPADRAGDYNKIGFDCSGWSRYLTYQAFGVTIPRTTWDQMTVGMAVTPETARVGDLIFPSDAKGGHVAVYMGNGQMAEAPSSGQTLKLSPMRAGMIRTYH</sequence>
<dbReference type="InterPro" id="IPR038765">
    <property type="entry name" value="Papain-like_cys_pep_sf"/>
</dbReference>
<dbReference type="SUPFAM" id="SSF54001">
    <property type="entry name" value="Cysteine proteinases"/>
    <property type="match status" value="1"/>
</dbReference>
<dbReference type="Pfam" id="PF00877">
    <property type="entry name" value="NLPC_P60"/>
    <property type="match status" value="1"/>
</dbReference>
<evidence type="ECO:0000313" key="8">
    <source>
        <dbReference type="Proteomes" id="UP000180043"/>
    </source>
</evidence>
<dbReference type="RefSeq" id="WP_070948007.1">
    <property type="nucleotide sequence ID" value="NZ_MLIQ01000042.1"/>
</dbReference>
<keyword evidence="4" id="KW-0788">Thiol protease</keyword>
<gene>
    <name evidence="7" type="ORF">BKG82_27660</name>
</gene>
<feature type="domain" description="NlpC/P60" evidence="6">
    <location>
        <begin position="209"/>
        <end position="345"/>
    </location>
</feature>
<feature type="compositionally biased region" description="Polar residues" evidence="5">
    <location>
        <begin position="63"/>
        <end position="72"/>
    </location>
</feature>
<dbReference type="Proteomes" id="UP000180043">
    <property type="component" value="Unassembled WGS sequence"/>
</dbReference>
<proteinExistence type="inferred from homology"/>
<evidence type="ECO:0000256" key="4">
    <source>
        <dbReference type="ARBA" id="ARBA00022807"/>
    </source>
</evidence>
<protein>
    <recommendedName>
        <fullName evidence="6">NlpC/P60 domain-containing protein</fullName>
    </recommendedName>
</protein>
<dbReference type="EMBL" id="MLIQ01000042">
    <property type="protein sequence ID" value="OHU47388.1"/>
    <property type="molecule type" value="Genomic_DNA"/>
</dbReference>
<evidence type="ECO:0000256" key="2">
    <source>
        <dbReference type="ARBA" id="ARBA00022670"/>
    </source>
</evidence>
<dbReference type="PANTHER" id="PTHR47359">
    <property type="entry name" value="PEPTIDOGLYCAN DL-ENDOPEPTIDASE CWLO"/>
    <property type="match status" value="1"/>
</dbReference>
<evidence type="ECO:0000256" key="1">
    <source>
        <dbReference type="ARBA" id="ARBA00007074"/>
    </source>
</evidence>
<evidence type="ECO:0000259" key="6">
    <source>
        <dbReference type="PROSITE" id="PS51935"/>
    </source>
</evidence>
<dbReference type="Gene3D" id="3.90.1720.10">
    <property type="entry name" value="endopeptidase domain like (from Nostoc punctiforme)"/>
    <property type="match status" value="1"/>
</dbReference>
<keyword evidence="2" id="KW-0645">Protease</keyword>
<evidence type="ECO:0000256" key="3">
    <source>
        <dbReference type="ARBA" id="ARBA00022801"/>
    </source>
</evidence>
<dbReference type="AlphaFoldDB" id="A0A1S1LDA0"/>
<keyword evidence="3" id="KW-0378">Hydrolase</keyword>
<dbReference type="PANTHER" id="PTHR47359:SF3">
    <property type="entry name" value="NLP_P60 DOMAIN-CONTAINING PROTEIN-RELATED"/>
    <property type="match status" value="1"/>
</dbReference>
<comment type="caution">
    <text evidence="7">The sequence shown here is derived from an EMBL/GenBank/DDBJ whole genome shotgun (WGS) entry which is preliminary data.</text>
</comment>